<evidence type="ECO:0000259" key="11">
    <source>
        <dbReference type="PROSITE" id="PS50983"/>
    </source>
</evidence>
<evidence type="ECO:0000256" key="8">
    <source>
        <dbReference type="SAM" id="Coils"/>
    </source>
</evidence>
<dbReference type="EMBL" id="CAKMMF010000025">
    <property type="protein sequence ID" value="CAH1215907.1"/>
    <property type="molecule type" value="Genomic_DNA"/>
</dbReference>
<reference evidence="12" key="1">
    <citation type="submission" date="2022-01" db="EMBL/GenBank/DDBJ databases">
        <authorList>
            <person name="Criscuolo A."/>
        </authorList>
    </citation>
    <scope>NUCLEOTIDE SEQUENCE</scope>
    <source>
        <strain evidence="12">CIP111893</strain>
    </source>
</reference>
<keyword evidence="4" id="KW-0732">Signal</keyword>
<evidence type="ECO:0000256" key="5">
    <source>
        <dbReference type="ARBA" id="ARBA00023015"/>
    </source>
</evidence>
<proteinExistence type="inferred from homology"/>
<dbReference type="InterPro" id="IPR051313">
    <property type="entry name" value="Bact_iron-sidero_bind"/>
</dbReference>
<gene>
    <name evidence="12" type="primary">rhaR_8</name>
    <name evidence="12" type="ORF">PAECIP111893_04053</name>
</gene>
<dbReference type="PANTHER" id="PTHR30532">
    <property type="entry name" value="IRON III DICITRATE-BINDING PERIPLASMIC PROTEIN"/>
    <property type="match status" value="1"/>
</dbReference>
<comment type="subcellular location">
    <subcellularLocation>
        <location evidence="1">Cell envelope</location>
    </subcellularLocation>
</comment>
<dbReference type="SUPFAM" id="SSF53807">
    <property type="entry name" value="Helical backbone' metal receptor"/>
    <property type="match status" value="1"/>
</dbReference>
<feature type="compositionally biased region" description="Polar residues" evidence="9">
    <location>
        <begin position="346"/>
        <end position="372"/>
    </location>
</feature>
<dbReference type="PROSITE" id="PS00041">
    <property type="entry name" value="HTH_ARAC_FAMILY_1"/>
    <property type="match status" value="1"/>
</dbReference>
<dbReference type="PANTHER" id="PTHR30532:SF26">
    <property type="entry name" value="IRON(3+)-HYDROXAMATE-BINDING PROTEIN FHUD"/>
    <property type="match status" value="1"/>
</dbReference>
<feature type="coiled-coil region" evidence="8">
    <location>
        <begin position="505"/>
        <end position="532"/>
    </location>
</feature>
<evidence type="ECO:0000256" key="6">
    <source>
        <dbReference type="ARBA" id="ARBA00023125"/>
    </source>
</evidence>
<evidence type="ECO:0000256" key="9">
    <source>
        <dbReference type="SAM" id="MobiDB-lite"/>
    </source>
</evidence>
<dbReference type="SUPFAM" id="SSF46689">
    <property type="entry name" value="Homeodomain-like"/>
    <property type="match status" value="2"/>
</dbReference>
<evidence type="ECO:0000256" key="3">
    <source>
        <dbReference type="ARBA" id="ARBA00022448"/>
    </source>
</evidence>
<dbReference type="Pfam" id="PF12833">
    <property type="entry name" value="HTH_18"/>
    <property type="match status" value="1"/>
</dbReference>
<keyword evidence="8" id="KW-0175">Coiled coil</keyword>
<sequence>MNMSSHLLLWNHAFIKIIDVRHANLEQGEVLPNYSLPTSAFLYTVRGSATISIDHHIHMVDRFYIFHGGKDSRVHIAAKEWFEYYWILYQAILPLPSRQDIIRLWENNNSFQSQYTFVPSHPLSLYSSVEQMHQQWQRSDEWERLHVKALLYQFIAELFRQMQLQEVEPVKPDLTAQAIRYIQENYQKPISLDTIAGEFECSVGYLSKLFKKHMNTSPIHYLGEVRIHHAKKLLLQTGATLQEIAEHTGYPDGYSLSRSFKRYEGIPPVQYRDRLQKHGADEELLRHRRKYAILPPKLRRYNDSDIENHYQLKGDEPFTMYRNMKVTAMTFVLCLTLLMSACSGAQNTTTGNSQSSVNRVEAQGNNNASEQPAPTAATRIVSTPKGDVEIPAEPQRVASDQYMGHLLKLGIVPIGVREGMLDEGWIEKSNISPDVIAQIESLGAFPMNLEKLTTLEPDLIIGSIEDNIEQYQKIGTTVFIPYWEGLSTADPLEKFRRVSDIFGKRQEADAWIAEYEAKAEQARQQIKGIIKDGETVSVVQIGSKALYVLAAKGGNYGSPTIYQMLQLPPTEQAKQMGEGFDNVSLELLPEYMGDHAFVYVNSKADADEIMNSAVWKNSKAVKNGNVYMYGEFGDEFVMEDPFSLEQQLDTITEILLAKKK</sequence>
<keyword evidence="5" id="KW-0805">Transcription regulation</keyword>
<evidence type="ECO:0000256" key="1">
    <source>
        <dbReference type="ARBA" id="ARBA00004196"/>
    </source>
</evidence>
<comment type="caution">
    <text evidence="12">The sequence shown here is derived from an EMBL/GenBank/DDBJ whole genome shotgun (WGS) entry which is preliminary data.</text>
</comment>
<dbReference type="Pfam" id="PF01497">
    <property type="entry name" value="Peripla_BP_2"/>
    <property type="match status" value="1"/>
</dbReference>
<dbReference type="PROSITE" id="PS01124">
    <property type="entry name" value="HTH_ARAC_FAMILY_2"/>
    <property type="match status" value="1"/>
</dbReference>
<dbReference type="Gene3D" id="1.10.10.60">
    <property type="entry name" value="Homeodomain-like"/>
    <property type="match status" value="2"/>
</dbReference>
<organism evidence="12 13">
    <name type="scientific">Paenibacillus plantiphilus</name>
    <dbReference type="NCBI Taxonomy" id="2905650"/>
    <lineage>
        <taxon>Bacteria</taxon>
        <taxon>Bacillati</taxon>
        <taxon>Bacillota</taxon>
        <taxon>Bacilli</taxon>
        <taxon>Bacillales</taxon>
        <taxon>Paenibacillaceae</taxon>
        <taxon>Paenibacillus</taxon>
    </lineage>
</organism>
<evidence type="ECO:0000313" key="13">
    <source>
        <dbReference type="Proteomes" id="UP000838686"/>
    </source>
</evidence>
<feature type="domain" description="HTH araC/xylS-type" evidence="10">
    <location>
        <begin position="176"/>
        <end position="274"/>
    </location>
</feature>
<evidence type="ECO:0000256" key="4">
    <source>
        <dbReference type="ARBA" id="ARBA00022729"/>
    </source>
</evidence>
<feature type="domain" description="Fe/B12 periplasmic-binding" evidence="11">
    <location>
        <begin position="394"/>
        <end position="659"/>
    </location>
</feature>
<dbReference type="InterPro" id="IPR018060">
    <property type="entry name" value="HTH_AraC"/>
</dbReference>
<dbReference type="InterPro" id="IPR018062">
    <property type="entry name" value="HTH_AraC-typ_CS"/>
</dbReference>
<feature type="region of interest" description="Disordered" evidence="9">
    <location>
        <begin position="346"/>
        <end position="380"/>
    </location>
</feature>
<evidence type="ECO:0000259" key="10">
    <source>
        <dbReference type="PROSITE" id="PS01124"/>
    </source>
</evidence>
<keyword evidence="13" id="KW-1185">Reference proteome</keyword>
<keyword evidence="6" id="KW-0238">DNA-binding</keyword>
<dbReference type="Gene3D" id="3.40.50.1980">
    <property type="entry name" value="Nitrogenase molybdenum iron protein domain"/>
    <property type="match status" value="2"/>
</dbReference>
<name>A0ABM9CJ71_9BACL</name>
<comment type="similarity">
    <text evidence="2">Belongs to the bacterial solute-binding protein 8 family.</text>
</comment>
<dbReference type="PROSITE" id="PS50983">
    <property type="entry name" value="FE_B12_PBP"/>
    <property type="match status" value="1"/>
</dbReference>
<keyword evidence="7" id="KW-0804">Transcription</keyword>
<accession>A0ABM9CJ71</accession>
<dbReference type="SMART" id="SM00342">
    <property type="entry name" value="HTH_ARAC"/>
    <property type="match status" value="1"/>
</dbReference>
<evidence type="ECO:0000313" key="12">
    <source>
        <dbReference type="EMBL" id="CAH1215907.1"/>
    </source>
</evidence>
<dbReference type="Proteomes" id="UP000838686">
    <property type="component" value="Unassembled WGS sequence"/>
</dbReference>
<dbReference type="InterPro" id="IPR002491">
    <property type="entry name" value="ABC_transptr_periplasmic_BD"/>
</dbReference>
<dbReference type="RefSeq" id="WP_236344391.1">
    <property type="nucleotide sequence ID" value="NZ_CAKMMF010000025.1"/>
</dbReference>
<dbReference type="InterPro" id="IPR009057">
    <property type="entry name" value="Homeodomain-like_sf"/>
</dbReference>
<evidence type="ECO:0000256" key="2">
    <source>
        <dbReference type="ARBA" id="ARBA00008814"/>
    </source>
</evidence>
<protein>
    <submittedName>
        <fullName evidence="12">HTH-type transcriptional activator RhaR</fullName>
    </submittedName>
</protein>
<keyword evidence="3" id="KW-0813">Transport</keyword>
<evidence type="ECO:0000256" key="7">
    <source>
        <dbReference type="ARBA" id="ARBA00023163"/>
    </source>
</evidence>